<dbReference type="EMBL" id="CM037151">
    <property type="protein sequence ID" value="KAH7843378.1"/>
    <property type="molecule type" value="Genomic_DNA"/>
</dbReference>
<name>A0ACB7XS13_9ERIC</name>
<comment type="caution">
    <text evidence="1">The sequence shown here is derived from an EMBL/GenBank/DDBJ whole genome shotgun (WGS) entry which is preliminary data.</text>
</comment>
<sequence length="830" mass="93213">MGRGEKREAKRETEEEILELPNLCPSPKKVKLSTPPDDGDDPEFAGKPVPADEARERWPNRYQSKKKVWVSGSAPRSITADLSENEVLQAKSHYTQAVVDGCSFNLYDYAHVKADEGKPDFIAKIVELFETIDGELYFSAQWFFRAEDTVIKEQSKFIDEKRVFYSEIRDDNPLGSIVSKIKVVQLRADVDLLEKEKMISSSDFYYDMAYSVPHFSFTTLKATIEKTDSDASAISDASSNSAVEDADVDGTQPSEVSRFKKSELTLLDLYSGCGAMSTGLCLGAAIGGVKLVTRWAVDLNSDACKSLKLNHPETEVRNEQAEDFLSLLKEWENLCKEFRLLDSDKLEDSNSEVNSLDCNEEADDDDDSSVSPGEYEVEKLLSICYGDPNQTKKRGLHFEVRWKGYGPSDDTWEPIDGLSNCKDKIKDFVTSGFKSKVLPLPGEVDFICGGPPCQGMSGFNRFRNVTEPLKDPKNQQLIVFMDIVEFLKPRFVLMENVVDIFKLAGGVLGCYAISRLVSMDYQSRVGILAAGSFGVPQCRMRVFLWGARPNEVLPQYPLATHEFVGKGVVTVEYKEILIGIEKDLSRNLENSILLSDALSELPEVTNFENRDEMPYDSAPKTDFQKYIRTRRPDLFLSSNGEKSAWQEDVLYDHIPYLLNKDDYERVCQIPKRKGANYRNLRGVLVGANNKAELDKSIERPTVSSGKPLVPDYALSFVRGTSTKPFGRLWWDEFVHTVVTRAEPHNQCILHPGQDRVLTVRENARLQGFPDWYKLCGDVKERYIQVGNAVAFPVSIALGQMLAKASKGVPSNEPVTEIPVKFPSCLALLLE</sequence>
<accession>A0ACB7XS13</accession>
<protein>
    <submittedName>
        <fullName evidence="1">Uncharacterized protein</fullName>
    </submittedName>
</protein>
<evidence type="ECO:0000313" key="2">
    <source>
        <dbReference type="Proteomes" id="UP000828048"/>
    </source>
</evidence>
<dbReference type="Proteomes" id="UP000828048">
    <property type="component" value="Chromosome 1"/>
</dbReference>
<organism evidence="1 2">
    <name type="scientific">Vaccinium darrowii</name>
    <dbReference type="NCBI Taxonomy" id="229202"/>
    <lineage>
        <taxon>Eukaryota</taxon>
        <taxon>Viridiplantae</taxon>
        <taxon>Streptophyta</taxon>
        <taxon>Embryophyta</taxon>
        <taxon>Tracheophyta</taxon>
        <taxon>Spermatophyta</taxon>
        <taxon>Magnoliopsida</taxon>
        <taxon>eudicotyledons</taxon>
        <taxon>Gunneridae</taxon>
        <taxon>Pentapetalae</taxon>
        <taxon>asterids</taxon>
        <taxon>Ericales</taxon>
        <taxon>Ericaceae</taxon>
        <taxon>Vaccinioideae</taxon>
        <taxon>Vaccinieae</taxon>
        <taxon>Vaccinium</taxon>
    </lineage>
</organism>
<gene>
    <name evidence="1" type="ORF">Vadar_015896</name>
</gene>
<evidence type="ECO:0000313" key="1">
    <source>
        <dbReference type="EMBL" id="KAH7843378.1"/>
    </source>
</evidence>
<reference evidence="1 2" key="1">
    <citation type="journal article" date="2021" name="Hortic Res">
        <title>High-quality reference genome and annotation aids understanding of berry development for evergreen blueberry (Vaccinium darrowii).</title>
        <authorList>
            <person name="Yu J."/>
            <person name="Hulse-Kemp A.M."/>
            <person name="Babiker E."/>
            <person name="Staton M."/>
        </authorList>
    </citation>
    <scope>NUCLEOTIDE SEQUENCE [LARGE SCALE GENOMIC DNA]</scope>
    <source>
        <strain evidence="2">cv. NJ 8807/NJ 8810</strain>
        <tissue evidence="1">Young leaf</tissue>
    </source>
</reference>
<proteinExistence type="predicted"/>
<keyword evidence="2" id="KW-1185">Reference proteome</keyword>